<evidence type="ECO:0000313" key="1">
    <source>
        <dbReference type="EMBL" id="KAK0049719.1"/>
    </source>
</evidence>
<reference evidence="1" key="2">
    <citation type="submission" date="2023-04" db="EMBL/GenBank/DDBJ databases">
        <authorList>
            <person name="Bu L."/>
            <person name="Lu L."/>
            <person name="Laidemitt M.R."/>
            <person name="Zhang S.M."/>
            <person name="Mutuku M."/>
            <person name="Mkoji G."/>
            <person name="Steinauer M."/>
            <person name="Loker E.S."/>
        </authorList>
    </citation>
    <scope>NUCLEOTIDE SEQUENCE</scope>
    <source>
        <strain evidence="1">KasaAsao</strain>
        <tissue evidence="1">Whole Snail</tissue>
    </source>
</reference>
<organism evidence="1 2">
    <name type="scientific">Biomphalaria pfeifferi</name>
    <name type="common">Bloodfluke planorb</name>
    <name type="synonym">Freshwater snail</name>
    <dbReference type="NCBI Taxonomy" id="112525"/>
    <lineage>
        <taxon>Eukaryota</taxon>
        <taxon>Metazoa</taxon>
        <taxon>Spiralia</taxon>
        <taxon>Lophotrochozoa</taxon>
        <taxon>Mollusca</taxon>
        <taxon>Gastropoda</taxon>
        <taxon>Heterobranchia</taxon>
        <taxon>Euthyneura</taxon>
        <taxon>Panpulmonata</taxon>
        <taxon>Hygrophila</taxon>
        <taxon>Lymnaeoidea</taxon>
        <taxon>Planorbidae</taxon>
        <taxon>Biomphalaria</taxon>
    </lineage>
</organism>
<proteinExistence type="predicted"/>
<gene>
    <name evidence="1" type="ORF">Bpfe_020904</name>
</gene>
<name>A0AAD8B9A9_BIOPF</name>
<dbReference type="EMBL" id="JASAOG010000123">
    <property type="protein sequence ID" value="KAK0049719.1"/>
    <property type="molecule type" value="Genomic_DNA"/>
</dbReference>
<sequence>MTVSTTGALTPQILYFTRSGALSIASISASRLLLPARAHQLVTFWIARKSSHYNIPSSHNSIEHLRKASSQTVVMYEKMISLAALKSRVGSLCLFSSWSSRFFIIVGMLRTERSTLQLDSSLA</sequence>
<comment type="caution">
    <text evidence="1">The sequence shown here is derived from an EMBL/GenBank/DDBJ whole genome shotgun (WGS) entry which is preliminary data.</text>
</comment>
<reference evidence="1" key="1">
    <citation type="journal article" date="2023" name="PLoS Negl. Trop. Dis.">
        <title>A genome sequence for Biomphalaria pfeifferi, the major vector snail for the human-infecting parasite Schistosoma mansoni.</title>
        <authorList>
            <person name="Bu L."/>
            <person name="Lu L."/>
            <person name="Laidemitt M.R."/>
            <person name="Zhang S.M."/>
            <person name="Mutuku M."/>
            <person name="Mkoji G."/>
            <person name="Steinauer M."/>
            <person name="Loker E.S."/>
        </authorList>
    </citation>
    <scope>NUCLEOTIDE SEQUENCE</scope>
    <source>
        <strain evidence="1">KasaAsao</strain>
    </source>
</reference>
<dbReference type="Proteomes" id="UP001233172">
    <property type="component" value="Unassembled WGS sequence"/>
</dbReference>
<dbReference type="AlphaFoldDB" id="A0AAD8B9A9"/>
<evidence type="ECO:0000313" key="2">
    <source>
        <dbReference type="Proteomes" id="UP001233172"/>
    </source>
</evidence>
<feature type="non-terminal residue" evidence="1">
    <location>
        <position position="123"/>
    </location>
</feature>
<keyword evidence="2" id="KW-1185">Reference proteome</keyword>
<protein>
    <submittedName>
        <fullName evidence="1">Uncharacterized protein</fullName>
    </submittedName>
</protein>
<accession>A0AAD8B9A9</accession>